<dbReference type="SUPFAM" id="SSF55729">
    <property type="entry name" value="Acyl-CoA N-acyltransferases (Nat)"/>
    <property type="match status" value="1"/>
</dbReference>
<dbReference type="RefSeq" id="WP_184717849.1">
    <property type="nucleotide sequence ID" value="NZ_JACHJP010000004.1"/>
</dbReference>
<dbReference type="AlphaFoldDB" id="A0A7W7QQ04"/>
<dbReference type="Gene3D" id="3.40.630.30">
    <property type="match status" value="1"/>
</dbReference>
<accession>A0A7W7QQ04</accession>
<evidence type="ECO:0000313" key="6">
    <source>
        <dbReference type="Proteomes" id="UP000552644"/>
    </source>
</evidence>
<feature type="region of interest" description="Disordered" evidence="3">
    <location>
        <begin position="1"/>
        <end position="32"/>
    </location>
</feature>
<evidence type="ECO:0000313" key="5">
    <source>
        <dbReference type="EMBL" id="MBB4917553.1"/>
    </source>
</evidence>
<dbReference type="PROSITE" id="PS51186">
    <property type="entry name" value="GNAT"/>
    <property type="match status" value="1"/>
</dbReference>
<dbReference type="Proteomes" id="UP000552644">
    <property type="component" value="Unassembled WGS sequence"/>
</dbReference>
<proteinExistence type="predicted"/>
<keyword evidence="2" id="KW-0012">Acyltransferase</keyword>
<evidence type="ECO:0000259" key="4">
    <source>
        <dbReference type="PROSITE" id="PS51186"/>
    </source>
</evidence>
<dbReference type="PANTHER" id="PTHR43420:SF3">
    <property type="entry name" value="N-ACETYLTRANSFERASE DOMAIN-CONTAINING PROTEIN"/>
    <property type="match status" value="1"/>
</dbReference>
<dbReference type="InterPro" id="IPR013653">
    <property type="entry name" value="GCN5-like_dom"/>
</dbReference>
<dbReference type="CDD" id="cd04301">
    <property type="entry name" value="NAT_SF"/>
    <property type="match status" value="1"/>
</dbReference>
<evidence type="ECO:0000256" key="2">
    <source>
        <dbReference type="ARBA" id="ARBA00023315"/>
    </source>
</evidence>
<dbReference type="PANTHER" id="PTHR43420">
    <property type="entry name" value="ACETYLTRANSFERASE"/>
    <property type="match status" value="1"/>
</dbReference>
<protein>
    <submittedName>
        <fullName evidence="5">Ribosomal protein S18 acetylase RimI-like enzyme</fullName>
    </submittedName>
</protein>
<keyword evidence="5" id="KW-0689">Ribosomal protein</keyword>
<keyword evidence="1" id="KW-0808">Transferase</keyword>
<keyword evidence="5" id="KW-0687">Ribonucleoprotein</keyword>
<dbReference type="GO" id="GO:0005840">
    <property type="term" value="C:ribosome"/>
    <property type="evidence" value="ECO:0007669"/>
    <property type="project" value="UniProtKB-KW"/>
</dbReference>
<dbReference type="InterPro" id="IPR016181">
    <property type="entry name" value="Acyl_CoA_acyltransferase"/>
</dbReference>
<dbReference type="Pfam" id="PF08445">
    <property type="entry name" value="FR47"/>
    <property type="match status" value="1"/>
</dbReference>
<dbReference type="GO" id="GO:0016747">
    <property type="term" value="F:acyltransferase activity, transferring groups other than amino-acyl groups"/>
    <property type="evidence" value="ECO:0007669"/>
    <property type="project" value="InterPro"/>
</dbReference>
<sequence>MSDVPLDAHSARVATGEPHPLDAPARSSLNGPHAHFAERRGNVLRYPADVATFAALPEDPDATDWEDIAALVGPGEVVPLNGVKVPPPDGWEVVMRLAGVQLVDDGVAAAPYEEAVRLGKEDVPEMLDLVERTRPGPFLPRTIELGTYLGVRRKGALVAMAGERLHPPGWTEISAVCTDDAFRGQGLATRLVLAVAHGIRSRGETPFMHAAASNVNAIRLYESLGFRLRRRTTFLAVRVPDQVPVA</sequence>
<comment type="caution">
    <text evidence="5">The sequence shown here is derived from an EMBL/GenBank/DDBJ whole genome shotgun (WGS) entry which is preliminary data.</text>
</comment>
<dbReference type="InterPro" id="IPR050680">
    <property type="entry name" value="YpeA/RimI_acetyltransf"/>
</dbReference>
<evidence type="ECO:0000256" key="1">
    <source>
        <dbReference type="ARBA" id="ARBA00022679"/>
    </source>
</evidence>
<keyword evidence="6" id="KW-1185">Reference proteome</keyword>
<reference evidence="5 6" key="1">
    <citation type="submission" date="2020-08" db="EMBL/GenBank/DDBJ databases">
        <title>Genomic Encyclopedia of Type Strains, Phase III (KMG-III): the genomes of soil and plant-associated and newly described type strains.</title>
        <authorList>
            <person name="Whitman W."/>
        </authorList>
    </citation>
    <scope>NUCLEOTIDE SEQUENCE [LARGE SCALE GENOMIC DNA]</scope>
    <source>
        <strain evidence="5 6">CECT 8840</strain>
    </source>
</reference>
<gene>
    <name evidence="5" type="ORF">FHS44_004661</name>
</gene>
<organism evidence="5 6">
    <name type="scientific">Streptosporangium saharense</name>
    <dbReference type="NCBI Taxonomy" id="1706840"/>
    <lineage>
        <taxon>Bacteria</taxon>
        <taxon>Bacillati</taxon>
        <taxon>Actinomycetota</taxon>
        <taxon>Actinomycetes</taxon>
        <taxon>Streptosporangiales</taxon>
        <taxon>Streptosporangiaceae</taxon>
        <taxon>Streptosporangium</taxon>
    </lineage>
</organism>
<feature type="domain" description="N-acetyltransferase" evidence="4">
    <location>
        <begin position="114"/>
        <end position="244"/>
    </location>
</feature>
<evidence type="ECO:0000256" key="3">
    <source>
        <dbReference type="SAM" id="MobiDB-lite"/>
    </source>
</evidence>
<name>A0A7W7QQ04_9ACTN</name>
<dbReference type="EMBL" id="JACHJP010000004">
    <property type="protein sequence ID" value="MBB4917553.1"/>
    <property type="molecule type" value="Genomic_DNA"/>
</dbReference>
<dbReference type="InterPro" id="IPR000182">
    <property type="entry name" value="GNAT_dom"/>
</dbReference>